<sequence length="114" mass="12367">MELFHFYSGSTLVGWSALEDGDPPMGVASGEFKPANGYAAIQVECQSSLRDQSSLCLSVRTVTGITIPCAGINISDYSKDLKDGSIEVSVLGVPHPLYEELFPNQVEIYAHHFD</sequence>
<name>A0A9E6PGR0_9PSED</name>
<dbReference type="AlphaFoldDB" id="A0A9E6PGR0"/>
<reference evidence="1 2" key="2">
    <citation type="journal article" date="2021" name="Microorganisms">
        <title>The Ever-Expanding Pseudomonas Genus: Description of 43 New Species and Partition of the Pseudomonas putida Group.</title>
        <authorList>
            <person name="Girard L."/>
            <person name="Lood C."/>
            <person name="Hofte M."/>
            <person name="Vandamme P."/>
            <person name="Rokni-Zadeh H."/>
            <person name="van Noort V."/>
            <person name="Lavigne R."/>
            <person name="De Mot R."/>
        </authorList>
    </citation>
    <scope>NUCLEOTIDE SEQUENCE [LARGE SCALE GENOMIC DNA]</scope>
    <source>
        <strain evidence="1 2">RW8P3</strain>
    </source>
</reference>
<evidence type="ECO:0000313" key="1">
    <source>
        <dbReference type="EMBL" id="QXI26163.1"/>
    </source>
</evidence>
<keyword evidence="2" id="KW-1185">Reference proteome</keyword>
<organism evidence="1 2">
    <name type="scientific">Pseudomonas vanderleydeniana</name>
    <dbReference type="NCBI Taxonomy" id="2745495"/>
    <lineage>
        <taxon>Bacteria</taxon>
        <taxon>Pseudomonadati</taxon>
        <taxon>Pseudomonadota</taxon>
        <taxon>Gammaproteobacteria</taxon>
        <taxon>Pseudomonadales</taxon>
        <taxon>Pseudomonadaceae</taxon>
        <taxon>Pseudomonas</taxon>
    </lineage>
</organism>
<proteinExistence type="predicted"/>
<dbReference type="KEGG" id="pvw:HU752_019605"/>
<evidence type="ECO:0000313" key="2">
    <source>
        <dbReference type="Proteomes" id="UP000634530"/>
    </source>
</evidence>
<dbReference type="EMBL" id="CP077093">
    <property type="protein sequence ID" value="QXI26163.1"/>
    <property type="molecule type" value="Genomic_DNA"/>
</dbReference>
<accession>A0A9E6PGR0</accession>
<protein>
    <submittedName>
        <fullName evidence="1">Uncharacterized protein</fullName>
    </submittedName>
</protein>
<gene>
    <name evidence="1" type="ORF">HU752_019605</name>
</gene>
<dbReference type="Proteomes" id="UP000634530">
    <property type="component" value="Chromosome"/>
</dbReference>
<reference evidence="1 2" key="1">
    <citation type="journal article" date="2020" name="Microorganisms">
        <title>Reliable Identification of Environmental Pseudomonas Isolates Using the rpoD Gene.</title>
        <authorList>
            <consortium name="The Broad Institute Genome Sequencing Platform"/>
            <person name="Girard L."/>
            <person name="Lood C."/>
            <person name="Rokni-Zadeh H."/>
            <person name="van Noort V."/>
            <person name="Lavigne R."/>
            <person name="De Mot R."/>
        </authorList>
    </citation>
    <scope>NUCLEOTIDE SEQUENCE [LARGE SCALE GENOMIC DNA]</scope>
    <source>
        <strain evidence="1 2">RW8P3</strain>
    </source>
</reference>
<dbReference type="RefSeq" id="WP_186679106.1">
    <property type="nucleotide sequence ID" value="NZ_CP077093.1"/>
</dbReference>